<feature type="compositionally biased region" description="Basic and acidic residues" evidence="1">
    <location>
        <begin position="411"/>
        <end position="430"/>
    </location>
</feature>
<dbReference type="PANTHER" id="PTHR31286:SF148">
    <property type="entry name" value="DUF4283 DOMAIN-CONTAINING PROTEIN"/>
    <property type="match status" value="1"/>
</dbReference>
<evidence type="ECO:0000259" key="2">
    <source>
        <dbReference type="Pfam" id="PF14111"/>
    </source>
</evidence>
<feature type="compositionally biased region" description="Acidic residues" evidence="1">
    <location>
        <begin position="401"/>
        <end position="410"/>
    </location>
</feature>
<dbReference type="InterPro" id="IPR025558">
    <property type="entry name" value="DUF4283"/>
</dbReference>
<protein>
    <submittedName>
        <fullName evidence="3">(rape) hypothetical protein</fullName>
    </submittedName>
</protein>
<dbReference type="PANTHER" id="PTHR31286">
    <property type="entry name" value="GLYCINE-RICH CELL WALL STRUCTURAL PROTEIN 1.8-LIKE"/>
    <property type="match status" value="1"/>
</dbReference>
<name>A0A816IEP4_BRANA</name>
<feature type="domain" description="DUF4283" evidence="2">
    <location>
        <begin position="65"/>
        <end position="149"/>
    </location>
</feature>
<sequence length="464" mass="50974">MGSSHPPEIELPTPVSTTTASSSPRRASRPWSKGHVADFQPLIDVTDGVASIQILDEIYANPEPLWRSFVVGHFIGDAPHVGSIHATVNRIWTMARDGSKIDVQFIEKNTVLFRIENAILRDKVIQSRYWHIADVPLVVREWSPESALDPLDLSAMPMWIDLKGVSNLLFSCKGLKCLSRAAGKYVKLHPNTERCTRLDVARVLVEVNLQKPLVEKISFTNQEGQKVDIEVKYPWLPPRCTVCHGWGHKGSDCVGSNVVILSKENAAPQAENVAAVSTEAGGNGLKKNAVADLLRDLECFYPILQEGGSGHKGTETNVEFSVGEVNLEKMIVQENTEERGQEITVQKETEWAVINGGTRSSPISDMVNGEASSSSVSATETVVSPSRFTVLTTLDEDIEDTEVEEGEVVSENEHIGIADSERPKDKEEHHNRRGKSVALPVMVTLLHRSAQIITCAIQIPESGK</sequence>
<accession>A0A816IEP4</accession>
<organism evidence="3">
    <name type="scientific">Brassica napus</name>
    <name type="common">Rape</name>
    <dbReference type="NCBI Taxonomy" id="3708"/>
    <lineage>
        <taxon>Eukaryota</taxon>
        <taxon>Viridiplantae</taxon>
        <taxon>Streptophyta</taxon>
        <taxon>Embryophyta</taxon>
        <taxon>Tracheophyta</taxon>
        <taxon>Spermatophyta</taxon>
        <taxon>Magnoliopsida</taxon>
        <taxon>eudicotyledons</taxon>
        <taxon>Gunneridae</taxon>
        <taxon>Pentapetalae</taxon>
        <taxon>rosids</taxon>
        <taxon>malvids</taxon>
        <taxon>Brassicales</taxon>
        <taxon>Brassicaceae</taxon>
        <taxon>Brassiceae</taxon>
        <taxon>Brassica</taxon>
    </lineage>
</organism>
<dbReference type="InterPro" id="IPR040256">
    <property type="entry name" value="At4g02000-like"/>
</dbReference>
<dbReference type="EMBL" id="HG994367">
    <property type="protein sequence ID" value="CAF1708258.1"/>
    <property type="molecule type" value="Genomic_DNA"/>
</dbReference>
<dbReference type="AlphaFoldDB" id="A0A816IEP4"/>
<evidence type="ECO:0000313" key="3">
    <source>
        <dbReference type="EMBL" id="CAF1708258.1"/>
    </source>
</evidence>
<proteinExistence type="predicted"/>
<evidence type="ECO:0000256" key="1">
    <source>
        <dbReference type="SAM" id="MobiDB-lite"/>
    </source>
</evidence>
<gene>
    <name evidence="3" type="ORF">DARMORV10_C03P67760.1</name>
</gene>
<feature type="region of interest" description="Disordered" evidence="1">
    <location>
        <begin position="401"/>
        <end position="435"/>
    </location>
</feature>
<feature type="region of interest" description="Disordered" evidence="1">
    <location>
        <begin position="1"/>
        <end position="32"/>
    </location>
</feature>
<reference evidence="3" key="1">
    <citation type="submission" date="2021-01" db="EMBL/GenBank/DDBJ databases">
        <authorList>
            <consortium name="Genoscope - CEA"/>
            <person name="William W."/>
        </authorList>
    </citation>
    <scope>NUCLEOTIDE SEQUENCE</scope>
</reference>
<dbReference type="Pfam" id="PF14111">
    <property type="entry name" value="DUF4283"/>
    <property type="match status" value="1"/>
</dbReference>
<dbReference type="Proteomes" id="UP001295469">
    <property type="component" value="Chromosome C03"/>
</dbReference>
<feature type="compositionally biased region" description="Low complexity" evidence="1">
    <location>
        <begin position="12"/>
        <end position="25"/>
    </location>
</feature>